<feature type="non-terminal residue" evidence="2">
    <location>
        <position position="486"/>
    </location>
</feature>
<evidence type="ECO:0000313" key="2">
    <source>
        <dbReference type="EMBL" id="KAJ2920585.1"/>
    </source>
</evidence>
<dbReference type="AlphaFoldDB" id="A0A9W8M6E6"/>
<dbReference type="EMBL" id="JANBPK010001852">
    <property type="protein sequence ID" value="KAJ2920585.1"/>
    <property type="molecule type" value="Genomic_DNA"/>
</dbReference>
<accession>A0A9W8M6E6</accession>
<proteinExistence type="predicted"/>
<evidence type="ECO:0000313" key="3">
    <source>
        <dbReference type="Proteomes" id="UP001140091"/>
    </source>
</evidence>
<evidence type="ECO:0000256" key="1">
    <source>
        <dbReference type="SAM" id="MobiDB-lite"/>
    </source>
</evidence>
<reference evidence="2" key="1">
    <citation type="submission" date="2022-06" db="EMBL/GenBank/DDBJ databases">
        <title>Genome Sequence of Candolleomyces eurysporus.</title>
        <authorList>
            <person name="Buettner E."/>
        </authorList>
    </citation>
    <scope>NUCLEOTIDE SEQUENCE</scope>
    <source>
        <strain evidence="2">VTCC 930004</strain>
    </source>
</reference>
<feature type="compositionally biased region" description="Low complexity" evidence="1">
    <location>
        <begin position="330"/>
        <end position="342"/>
    </location>
</feature>
<dbReference type="OrthoDB" id="3235325at2759"/>
<feature type="compositionally biased region" description="Polar residues" evidence="1">
    <location>
        <begin position="43"/>
        <end position="59"/>
    </location>
</feature>
<dbReference type="Proteomes" id="UP001140091">
    <property type="component" value="Unassembled WGS sequence"/>
</dbReference>
<feature type="region of interest" description="Disordered" evidence="1">
    <location>
        <begin position="266"/>
        <end position="345"/>
    </location>
</feature>
<comment type="caution">
    <text evidence="2">The sequence shown here is derived from an EMBL/GenBank/DDBJ whole genome shotgun (WGS) entry which is preliminary data.</text>
</comment>
<feature type="region of interest" description="Disordered" evidence="1">
    <location>
        <begin position="24"/>
        <end position="66"/>
    </location>
</feature>
<feature type="compositionally biased region" description="Polar residues" evidence="1">
    <location>
        <begin position="113"/>
        <end position="128"/>
    </location>
</feature>
<sequence>MSQGYLRYPGSLYLDNNERYGGFSTYARSQTGGSDPGDRDRSQMSLYSTPGPSRSQSPDTGYDQEFGNPRFRELWQENIRLKADIEALRVQCKQERANAAKFCTLLSDALKQPTSGTAPTLPSSSPNQPVLGHVASGQEQLQRELDKLPPLPPSPNALDPQFKTCRYWFPSDVTEESNLHANNGQVRMTKWEHITDGLGNVVSEQILDAVFAKLTSIWDFLHYVFMAPMSWGVKPPIVTLYVKTMMYKDFPWLQYCDAQNPHALGPGFQLPTSSSSIQLPPPSGSTQPTPALASSQLLQTPPVPSSEEFKETGASGSEPPRASTSDFEFSYSRSASPSSIPPQKNAQELMASQPVEGKGTKEMPSSIQEDLFASIDIPPPAKTAPIIQGPSQPPLPRKPSGNAKPEAPTTAVTARNVCLIDYIKFHGASITKIDFTAYFNQQLPPPVRKQRKKVPKEEQLQPSSILKNYLKTLPPSEELTPALPPS</sequence>
<feature type="region of interest" description="Disordered" evidence="1">
    <location>
        <begin position="113"/>
        <end position="139"/>
    </location>
</feature>
<feature type="region of interest" description="Disordered" evidence="1">
    <location>
        <begin position="377"/>
        <end position="408"/>
    </location>
</feature>
<organism evidence="2 3">
    <name type="scientific">Candolleomyces eurysporus</name>
    <dbReference type="NCBI Taxonomy" id="2828524"/>
    <lineage>
        <taxon>Eukaryota</taxon>
        <taxon>Fungi</taxon>
        <taxon>Dikarya</taxon>
        <taxon>Basidiomycota</taxon>
        <taxon>Agaricomycotina</taxon>
        <taxon>Agaricomycetes</taxon>
        <taxon>Agaricomycetidae</taxon>
        <taxon>Agaricales</taxon>
        <taxon>Agaricineae</taxon>
        <taxon>Psathyrellaceae</taxon>
        <taxon>Candolleomyces</taxon>
    </lineage>
</organism>
<gene>
    <name evidence="2" type="ORF">H1R20_g16509</name>
</gene>
<name>A0A9W8M6E6_9AGAR</name>
<feature type="compositionally biased region" description="Polar residues" evidence="1">
    <location>
        <begin position="270"/>
        <end position="299"/>
    </location>
</feature>
<protein>
    <submittedName>
        <fullName evidence="2">Uncharacterized protein</fullName>
    </submittedName>
</protein>
<keyword evidence="3" id="KW-1185">Reference proteome</keyword>